<gene>
    <name evidence="10" type="ORF">METZ01_LOCUS59885</name>
</gene>
<reference evidence="10" key="1">
    <citation type="submission" date="2018-05" db="EMBL/GenBank/DDBJ databases">
        <authorList>
            <person name="Lanie J.A."/>
            <person name="Ng W.-L."/>
            <person name="Kazmierczak K.M."/>
            <person name="Andrzejewski T.M."/>
            <person name="Davidsen T.M."/>
            <person name="Wayne K.J."/>
            <person name="Tettelin H."/>
            <person name="Glass J.I."/>
            <person name="Rusch D."/>
            <person name="Podicherti R."/>
            <person name="Tsui H.-C.T."/>
            <person name="Winkler M.E."/>
        </authorList>
    </citation>
    <scope>NUCLEOTIDE SEQUENCE</scope>
</reference>
<dbReference type="GO" id="GO:0005886">
    <property type="term" value="C:plasma membrane"/>
    <property type="evidence" value="ECO:0007669"/>
    <property type="project" value="UniProtKB-SubCell"/>
</dbReference>
<dbReference type="Pfam" id="PF04290">
    <property type="entry name" value="DctQ"/>
    <property type="match status" value="1"/>
</dbReference>
<evidence type="ECO:0000256" key="1">
    <source>
        <dbReference type="ARBA" id="ARBA00004429"/>
    </source>
</evidence>
<evidence type="ECO:0000256" key="4">
    <source>
        <dbReference type="ARBA" id="ARBA00022519"/>
    </source>
</evidence>
<evidence type="ECO:0000256" key="6">
    <source>
        <dbReference type="ARBA" id="ARBA00022989"/>
    </source>
</evidence>
<feature type="transmembrane region" description="Helical" evidence="8">
    <location>
        <begin position="93"/>
        <end position="117"/>
    </location>
</feature>
<comment type="subcellular location">
    <subcellularLocation>
        <location evidence="1">Cell inner membrane</location>
        <topology evidence="1">Multi-pass membrane protein</topology>
    </subcellularLocation>
</comment>
<feature type="transmembrane region" description="Helical" evidence="8">
    <location>
        <begin position="20"/>
        <end position="42"/>
    </location>
</feature>
<evidence type="ECO:0000256" key="7">
    <source>
        <dbReference type="ARBA" id="ARBA00023136"/>
    </source>
</evidence>
<evidence type="ECO:0000313" key="10">
    <source>
        <dbReference type="EMBL" id="SVA07031.1"/>
    </source>
</evidence>
<organism evidence="10">
    <name type="scientific">marine metagenome</name>
    <dbReference type="NCBI Taxonomy" id="408172"/>
    <lineage>
        <taxon>unclassified sequences</taxon>
        <taxon>metagenomes</taxon>
        <taxon>ecological metagenomes</taxon>
    </lineage>
</organism>
<protein>
    <recommendedName>
        <fullName evidence="9">Tripartite ATP-independent periplasmic transporters DctQ component domain-containing protein</fullName>
    </recommendedName>
</protein>
<evidence type="ECO:0000256" key="3">
    <source>
        <dbReference type="ARBA" id="ARBA00022475"/>
    </source>
</evidence>
<dbReference type="InterPro" id="IPR055348">
    <property type="entry name" value="DctQ"/>
</dbReference>
<dbReference type="PANTHER" id="PTHR35011">
    <property type="entry name" value="2,3-DIKETO-L-GULONATE TRAP TRANSPORTER SMALL PERMEASE PROTEIN YIAM"/>
    <property type="match status" value="1"/>
</dbReference>
<dbReference type="PANTHER" id="PTHR35011:SF2">
    <property type="entry name" value="2,3-DIKETO-L-GULONATE TRAP TRANSPORTER SMALL PERMEASE PROTEIN YIAM"/>
    <property type="match status" value="1"/>
</dbReference>
<keyword evidence="2" id="KW-0813">Transport</keyword>
<evidence type="ECO:0000256" key="8">
    <source>
        <dbReference type="SAM" id="Phobius"/>
    </source>
</evidence>
<evidence type="ECO:0000256" key="5">
    <source>
        <dbReference type="ARBA" id="ARBA00022692"/>
    </source>
</evidence>
<name>A0A381SUQ0_9ZZZZ</name>
<dbReference type="EMBL" id="UINC01003517">
    <property type="protein sequence ID" value="SVA07031.1"/>
    <property type="molecule type" value="Genomic_DNA"/>
</dbReference>
<keyword evidence="6 8" id="KW-1133">Transmembrane helix</keyword>
<evidence type="ECO:0000256" key="2">
    <source>
        <dbReference type="ARBA" id="ARBA00022448"/>
    </source>
</evidence>
<keyword evidence="3" id="KW-1003">Cell membrane</keyword>
<dbReference type="GO" id="GO:0022857">
    <property type="term" value="F:transmembrane transporter activity"/>
    <property type="evidence" value="ECO:0007669"/>
    <property type="project" value="TreeGrafter"/>
</dbReference>
<feature type="transmembrane region" description="Helical" evidence="8">
    <location>
        <begin position="129"/>
        <end position="154"/>
    </location>
</feature>
<feature type="domain" description="Tripartite ATP-independent periplasmic transporters DctQ component" evidence="9">
    <location>
        <begin position="28"/>
        <end position="156"/>
    </location>
</feature>
<feature type="transmembrane region" description="Helical" evidence="8">
    <location>
        <begin position="54"/>
        <end position="73"/>
    </location>
</feature>
<keyword evidence="5 8" id="KW-0812">Transmembrane</keyword>
<dbReference type="AlphaFoldDB" id="A0A381SUQ0"/>
<dbReference type="InterPro" id="IPR007387">
    <property type="entry name" value="TRAP_DctQ"/>
</dbReference>
<keyword evidence="7 8" id="KW-0472">Membrane</keyword>
<dbReference type="GO" id="GO:0015740">
    <property type="term" value="P:C4-dicarboxylate transport"/>
    <property type="evidence" value="ECO:0007669"/>
    <property type="project" value="TreeGrafter"/>
</dbReference>
<sequence length="168" mass="18405">MSRRFLISILEVTRTAARAVVVLAFATIVIVVFGQVVSRFLFNAPFSWSEELARYLQVWLIMVGSAVCLRKGLHLTVDYAVHSLPEGSTKRNLHLLSLAAILFFLGIVFVSGISLITATLNQRTPALQIPIWVVYLAIPVGSFLMFLESVGLVLTAFDGARLPTDGGQ</sequence>
<proteinExistence type="predicted"/>
<accession>A0A381SUQ0</accession>
<keyword evidence="4" id="KW-0997">Cell inner membrane</keyword>
<evidence type="ECO:0000259" key="9">
    <source>
        <dbReference type="Pfam" id="PF04290"/>
    </source>
</evidence>